<keyword evidence="4" id="KW-1185">Reference proteome</keyword>
<dbReference type="HOGENOM" id="CLU_692441_0_0_11"/>
<dbReference type="EMBL" id="CP006259">
    <property type="protein sequence ID" value="AGS66928.1"/>
    <property type="molecule type" value="Genomic_DNA"/>
</dbReference>
<dbReference type="InterPro" id="IPR036736">
    <property type="entry name" value="ACP-like_sf"/>
</dbReference>
<dbReference type="AlphaFoldDB" id="S5UJD0"/>
<dbReference type="KEGG" id="sci:B446_00440"/>
<reference evidence="4" key="1">
    <citation type="submission" date="2012-10" db="EMBL/GenBank/DDBJ databases">
        <title>The complete genome sequence of Streptomyces collinus Tu 365.</title>
        <authorList>
            <person name="Ruckert C."/>
            <person name="Szczepanowski R."/>
            <person name="Goesmann A."/>
            <person name="Pross E.K."/>
            <person name="Musiol E.M."/>
            <person name="Blin K."/>
            <person name="Wohlleben W."/>
            <person name="Puhler A."/>
            <person name="Weber T."/>
            <person name="Kalinowski J."/>
        </authorList>
    </citation>
    <scope>NUCLEOTIDE SEQUENCE [LARGE SCALE GENOMIC DNA]</scope>
    <source>
        <strain evidence="4">DSM 40733 / Tue 365</strain>
    </source>
</reference>
<gene>
    <name evidence="2" type="ORF">B446_00440</name>
    <name evidence="3" type="ORF">B446_34850</name>
</gene>
<dbReference type="STRING" id="1214242.B446_00440"/>
<evidence type="ECO:0000313" key="3">
    <source>
        <dbReference type="EMBL" id="AGS73766.1"/>
    </source>
</evidence>
<dbReference type="PATRIC" id="fig|1214242.5.peg.7148"/>
<dbReference type="Gene3D" id="1.10.1200.10">
    <property type="entry name" value="ACP-like"/>
    <property type="match status" value="1"/>
</dbReference>
<sequence>MSAPAVPRTAPPADLCADLLDCLQVNLAWLARAEYGVSPLVLGARLEFAPRDAGPGRLPTVDPATGTHLERSAAALGLSLTKARTLPPCAAALPAGPGTLYVVADAYHLPWVPYHGHAHMDHSFLLDRDAAGRAVVRDGYHNDTPYGPARPGIWTLTEKELAQALCDGARVHRTSRAGAPQEATAVVAATAAAVESYVRAYREHPDRQEALARLTLETWLLARARRLHAAHRAAAGDVAPAVAQHLTAWGKLAEHTFLAHRRVQRGRPEPAGPLERLAELLHADSQVFTAPYPVREAAPATGDVARAATGLPDTDAVRRAVAEEAAAVLRVPAAELLAGRPLTGIPGFGSFRMVDIVERIEQRLGIEFDADDLVPEHLHDLDGLCRITARAHRETP</sequence>
<reference evidence="2" key="3">
    <citation type="submission" date="2015-08" db="EMBL/GenBank/DDBJ databases">
        <authorList>
            <person name="Weber T."/>
            <person name="Iftime D."/>
        </authorList>
    </citation>
    <scope>NUCLEOTIDE SEQUENCE</scope>
    <source>
        <strain evidence="2">Tu 365</strain>
    </source>
</reference>
<dbReference type="KEGG" id="sci:B446_34850"/>
<dbReference type="EMBL" id="CP006259">
    <property type="protein sequence ID" value="AGS73766.1"/>
    <property type="molecule type" value="Genomic_DNA"/>
</dbReference>
<evidence type="ECO:0000259" key="1">
    <source>
        <dbReference type="PROSITE" id="PS50075"/>
    </source>
</evidence>
<dbReference type="eggNOG" id="COG0236">
    <property type="taxonomic scope" value="Bacteria"/>
</dbReference>
<protein>
    <recommendedName>
        <fullName evidence="1">Carrier domain-containing protein</fullName>
    </recommendedName>
</protein>
<dbReference type="SUPFAM" id="SSF47336">
    <property type="entry name" value="ACP-like"/>
    <property type="match status" value="1"/>
</dbReference>
<organism evidence="2 4">
    <name type="scientific">Streptomyces collinus (strain DSM 40733 / Tue 365)</name>
    <dbReference type="NCBI Taxonomy" id="1214242"/>
    <lineage>
        <taxon>Bacteria</taxon>
        <taxon>Bacillati</taxon>
        <taxon>Actinomycetota</taxon>
        <taxon>Actinomycetes</taxon>
        <taxon>Kitasatosporales</taxon>
        <taxon>Streptomycetaceae</taxon>
        <taxon>Streptomyces</taxon>
    </lineage>
</organism>
<feature type="domain" description="Carrier" evidence="1">
    <location>
        <begin position="312"/>
        <end position="392"/>
    </location>
</feature>
<dbReference type="RefSeq" id="WP_020937415.1">
    <property type="nucleotide sequence ID" value="NC_021985.1"/>
</dbReference>
<accession>S5UJD0</accession>
<reference evidence="2 4" key="2">
    <citation type="journal article" date="2013" name="J. Biotechnol.">
        <title>Complete genome sequence of the kirromycin producer Streptomyces collinus Tu 365 consisting of a linear chromosome and two linear plasmids.</title>
        <authorList>
            <person name="Ruckert C."/>
            <person name="Szczepanowski R."/>
            <person name="Albersmeier A."/>
            <person name="Goesmann A."/>
            <person name="Iftime D."/>
            <person name="Musiol E.M."/>
            <person name="Blin K."/>
            <person name="Wohlleben W."/>
            <person name="Puhler A."/>
            <person name="Kalinowski J."/>
            <person name="Weber T."/>
        </authorList>
    </citation>
    <scope>NUCLEOTIDE SEQUENCE [LARGE SCALE GENOMIC DNA]</scope>
    <source>
        <strain evidence="4">DSM 40733 / Tue 365</strain>
        <strain evidence="2">Tu 365</strain>
    </source>
</reference>
<name>S5UJD0_STRC3</name>
<proteinExistence type="predicted"/>
<evidence type="ECO:0000313" key="4">
    <source>
        <dbReference type="Proteomes" id="UP000015423"/>
    </source>
</evidence>
<dbReference type="Proteomes" id="UP000015423">
    <property type="component" value="Chromosome"/>
</dbReference>
<evidence type="ECO:0000313" key="2">
    <source>
        <dbReference type="EMBL" id="AGS66928.1"/>
    </source>
</evidence>
<dbReference type="PROSITE" id="PS50075">
    <property type="entry name" value="CARRIER"/>
    <property type="match status" value="1"/>
</dbReference>
<dbReference type="InterPro" id="IPR009081">
    <property type="entry name" value="PP-bd_ACP"/>
</dbReference>